<dbReference type="KEGG" id="spu:593627"/>
<organism evidence="2 3">
    <name type="scientific">Strongylocentrotus purpuratus</name>
    <name type="common">Purple sea urchin</name>
    <dbReference type="NCBI Taxonomy" id="7668"/>
    <lineage>
        <taxon>Eukaryota</taxon>
        <taxon>Metazoa</taxon>
        <taxon>Echinodermata</taxon>
        <taxon>Eleutherozoa</taxon>
        <taxon>Echinozoa</taxon>
        <taxon>Echinoidea</taxon>
        <taxon>Euechinoidea</taxon>
        <taxon>Echinacea</taxon>
        <taxon>Camarodonta</taxon>
        <taxon>Echinidea</taxon>
        <taxon>Strongylocentrotidae</taxon>
        <taxon>Strongylocentrotus</taxon>
    </lineage>
</organism>
<accession>A0A7M7P6E3</accession>
<dbReference type="GO" id="GO:0072544">
    <property type="term" value="F:L-DOPA binding"/>
    <property type="evidence" value="ECO:0007669"/>
    <property type="project" value="InterPro"/>
</dbReference>
<keyword evidence="1" id="KW-0472">Membrane</keyword>
<dbReference type="InParanoid" id="A0A7M7P6E3"/>
<dbReference type="GO" id="GO:0035240">
    <property type="term" value="F:dopamine binding"/>
    <property type="evidence" value="ECO:0007669"/>
    <property type="project" value="InterPro"/>
</dbReference>
<dbReference type="AlphaFoldDB" id="A0A7M7P6E3"/>
<feature type="transmembrane region" description="Helical" evidence="1">
    <location>
        <begin position="104"/>
        <end position="127"/>
    </location>
</feature>
<dbReference type="GO" id="GO:0004930">
    <property type="term" value="F:G protein-coupled receptor activity"/>
    <property type="evidence" value="ECO:0007669"/>
    <property type="project" value="InterPro"/>
</dbReference>
<dbReference type="Proteomes" id="UP000007110">
    <property type="component" value="Unassembled WGS sequence"/>
</dbReference>
<dbReference type="OrthoDB" id="10069455at2759"/>
<dbReference type="Pfam" id="PF02101">
    <property type="entry name" value="Ocular_alb"/>
    <property type="match status" value="1"/>
</dbReference>
<dbReference type="PANTHER" id="PTHR15177">
    <property type="entry name" value="G-PROTEIN COUPLED RECEPTOR 143"/>
    <property type="match status" value="1"/>
</dbReference>
<proteinExistence type="predicted"/>
<dbReference type="InterPro" id="IPR001414">
    <property type="entry name" value="GPR143"/>
</dbReference>
<keyword evidence="3" id="KW-1185">Reference proteome</keyword>
<dbReference type="Gene3D" id="1.20.1070.10">
    <property type="entry name" value="Rhodopsin 7-helix transmembrane proteins"/>
    <property type="match status" value="1"/>
</dbReference>
<reference evidence="2" key="2">
    <citation type="submission" date="2021-01" db="UniProtKB">
        <authorList>
            <consortium name="EnsemblMetazoa"/>
        </authorList>
    </citation>
    <scope>IDENTIFICATION</scope>
</reference>
<protein>
    <submittedName>
        <fullName evidence="2">Uncharacterized protein</fullName>
    </submittedName>
</protein>
<keyword evidence="1" id="KW-1133">Transmembrane helix</keyword>
<sequence>MSDTGWPVQQVQETNTLISLLPVLVHTDGTCADPQSHFIHSGRKESITHVKRGVYTDREREVEKQVKKKFLKIVIVLEICWLPNVINGIMLLSRVPFDMKFYPIIWILMAILNPLQAFLNTLVYWGPTGCSFLSTRRPEIEVDDSASVEYLRSHPPWTNAAVPSDAETTPLMRGRARDGLN</sequence>
<evidence type="ECO:0000313" key="3">
    <source>
        <dbReference type="Proteomes" id="UP000007110"/>
    </source>
</evidence>
<dbReference type="GeneID" id="593627"/>
<evidence type="ECO:0000256" key="1">
    <source>
        <dbReference type="SAM" id="Phobius"/>
    </source>
</evidence>
<keyword evidence="1" id="KW-0812">Transmembrane</keyword>
<feature type="transmembrane region" description="Helical" evidence="1">
    <location>
        <begin position="70"/>
        <end position="92"/>
    </location>
</feature>
<dbReference type="GO" id="GO:0016020">
    <property type="term" value="C:membrane"/>
    <property type="evidence" value="ECO:0007669"/>
    <property type="project" value="InterPro"/>
</dbReference>
<dbReference type="RefSeq" id="XP_030846831.1">
    <property type="nucleotide sequence ID" value="XM_030990971.1"/>
</dbReference>
<reference evidence="3" key="1">
    <citation type="submission" date="2015-02" db="EMBL/GenBank/DDBJ databases">
        <title>Genome sequencing for Strongylocentrotus purpuratus.</title>
        <authorList>
            <person name="Murali S."/>
            <person name="Liu Y."/>
            <person name="Vee V."/>
            <person name="English A."/>
            <person name="Wang M."/>
            <person name="Skinner E."/>
            <person name="Han Y."/>
            <person name="Muzny D.M."/>
            <person name="Worley K.C."/>
            <person name="Gibbs R.A."/>
        </authorList>
    </citation>
    <scope>NUCLEOTIDE SEQUENCE</scope>
</reference>
<dbReference type="EnsemblMetazoa" id="XM_030990971">
    <property type="protein sequence ID" value="XP_030846831"/>
    <property type="gene ID" value="LOC593627"/>
</dbReference>
<dbReference type="GO" id="GO:0072545">
    <property type="term" value="F:L-tyrosine binding"/>
    <property type="evidence" value="ECO:0007669"/>
    <property type="project" value="InterPro"/>
</dbReference>
<name>A0A7M7P6E3_STRPU</name>
<dbReference type="PANTHER" id="PTHR15177:SF2">
    <property type="entry name" value="G-PROTEIN COUPLED RECEPTOR 143"/>
    <property type="match status" value="1"/>
</dbReference>
<evidence type="ECO:0000313" key="2">
    <source>
        <dbReference type="EnsemblMetazoa" id="XP_030846831"/>
    </source>
</evidence>